<evidence type="ECO:0000256" key="1">
    <source>
        <dbReference type="SAM" id="Coils"/>
    </source>
</evidence>
<sequence length="388" mass="43661">MNPDFLAGAVDVIDCFVRELGVLQTQLKEEETRIGREDNAAQEEREDLELSVLEITKTALVVTRERLAKERSTKKSLQREMVSIQAEAHMLREKLQTLSEGKDKVLARNAELQETIDERHGQIRAMENALSVARQETVKAETELASANSRLAALKQELSELVCYFICHEHASPSPKNPQKTSEALGEDRRKNVQLKSEGKPEEKERVQCAHAEEELAHTREELAQANAKLNAHDQQLAMMQKKLRMSQKDTAAANSTSAKIRSRCQVLNTHHKLAKQKSKAEYAALQQEHEALKVTTRELIEIVEAHEAAAEKNKDAHSAANCTYHAKYKKVKAENKELCLRLSESNSKMVSTIQGGSGSLKRKTEEDENGESGLHDDGRRRRVRFSA</sequence>
<keyword evidence="1" id="KW-0175">Coiled coil</keyword>
<dbReference type="AlphaFoldDB" id="A0AAD7IKT4"/>
<feature type="region of interest" description="Disordered" evidence="2">
    <location>
        <begin position="170"/>
        <end position="209"/>
    </location>
</feature>
<proteinExistence type="predicted"/>
<dbReference type="EMBL" id="JARKIB010000084">
    <property type="protein sequence ID" value="KAJ7745105.1"/>
    <property type="molecule type" value="Genomic_DNA"/>
</dbReference>
<gene>
    <name evidence="3" type="ORF">B0H16DRAFT_1856677</name>
</gene>
<protein>
    <submittedName>
        <fullName evidence="3">Uncharacterized protein</fullName>
    </submittedName>
</protein>
<comment type="caution">
    <text evidence="3">The sequence shown here is derived from an EMBL/GenBank/DDBJ whole genome shotgun (WGS) entry which is preliminary data.</text>
</comment>
<organism evidence="3 4">
    <name type="scientific">Mycena metata</name>
    <dbReference type="NCBI Taxonomy" id="1033252"/>
    <lineage>
        <taxon>Eukaryota</taxon>
        <taxon>Fungi</taxon>
        <taxon>Dikarya</taxon>
        <taxon>Basidiomycota</taxon>
        <taxon>Agaricomycotina</taxon>
        <taxon>Agaricomycetes</taxon>
        <taxon>Agaricomycetidae</taxon>
        <taxon>Agaricales</taxon>
        <taxon>Marasmiineae</taxon>
        <taxon>Mycenaceae</taxon>
        <taxon>Mycena</taxon>
    </lineage>
</organism>
<feature type="region of interest" description="Disordered" evidence="2">
    <location>
        <begin position="350"/>
        <end position="388"/>
    </location>
</feature>
<evidence type="ECO:0000313" key="4">
    <source>
        <dbReference type="Proteomes" id="UP001215598"/>
    </source>
</evidence>
<name>A0AAD7IKT4_9AGAR</name>
<evidence type="ECO:0000256" key="2">
    <source>
        <dbReference type="SAM" id="MobiDB-lite"/>
    </source>
</evidence>
<dbReference type="Proteomes" id="UP001215598">
    <property type="component" value="Unassembled WGS sequence"/>
</dbReference>
<reference evidence="3" key="1">
    <citation type="submission" date="2023-03" db="EMBL/GenBank/DDBJ databases">
        <title>Massive genome expansion in bonnet fungi (Mycena s.s.) driven by repeated elements and novel gene families across ecological guilds.</title>
        <authorList>
            <consortium name="Lawrence Berkeley National Laboratory"/>
            <person name="Harder C.B."/>
            <person name="Miyauchi S."/>
            <person name="Viragh M."/>
            <person name="Kuo A."/>
            <person name="Thoen E."/>
            <person name="Andreopoulos B."/>
            <person name="Lu D."/>
            <person name="Skrede I."/>
            <person name="Drula E."/>
            <person name="Henrissat B."/>
            <person name="Morin E."/>
            <person name="Kohler A."/>
            <person name="Barry K."/>
            <person name="LaButti K."/>
            <person name="Morin E."/>
            <person name="Salamov A."/>
            <person name="Lipzen A."/>
            <person name="Mereny Z."/>
            <person name="Hegedus B."/>
            <person name="Baldrian P."/>
            <person name="Stursova M."/>
            <person name="Weitz H."/>
            <person name="Taylor A."/>
            <person name="Grigoriev I.V."/>
            <person name="Nagy L.G."/>
            <person name="Martin F."/>
            <person name="Kauserud H."/>
        </authorList>
    </citation>
    <scope>NUCLEOTIDE SEQUENCE</scope>
    <source>
        <strain evidence="3">CBHHK182m</strain>
    </source>
</reference>
<accession>A0AAD7IKT4</accession>
<evidence type="ECO:0000313" key="3">
    <source>
        <dbReference type="EMBL" id="KAJ7745105.1"/>
    </source>
</evidence>
<keyword evidence="4" id="KW-1185">Reference proteome</keyword>
<feature type="compositionally biased region" description="Basic and acidic residues" evidence="2">
    <location>
        <begin position="186"/>
        <end position="209"/>
    </location>
</feature>
<feature type="coiled-coil region" evidence="1">
    <location>
        <begin position="27"/>
        <end position="157"/>
    </location>
</feature>